<feature type="transmembrane region" description="Helical" evidence="7">
    <location>
        <begin position="434"/>
        <end position="454"/>
    </location>
</feature>
<name>A0A077LVM7_9MICO</name>
<gene>
    <name evidence="9" type="ORF">BN12_1000011</name>
</gene>
<evidence type="ECO:0000256" key="2">
    <source>
        <dbReference type="ARBA" id="ARBA00022475"/>
    </source>
</evidence>
<evidence type="ECO:0000256" key="4">
    <source>
        <dbReference type="ARBA" id="ARBA00022989"/>
    </source>
</evidence>
<dbReference type="PANTHER" id="PTHR23513">
    <property type="entry name" value="INTEGRAL MEMBRANE EFFLUX PROTEIN-RELATED"/>
    <property type="match status" value="1"/>
</dbReference>
<sequence>MKETLHIRDLRIALLARAVSQAGDAMTLTALSLLVATSGRPLDLTALLVAFAVPPVLLSGYAGRLVDHADSRAVLVGSGVVQVLGSVGLLGPTTLPWQAVCILLVQAGQSVGAPAWGALLPHIVGEDRVGRAAGLQQSLASLAWMTGPALGGLIYGLVGFRGVVLVDTVTFVLVIVAAMVIRTRRRPDGRTDETADAHRAGMGRVTARRSHARASFSRDSLARASVPRDSLVRRLIRPGGVRREGGIGRGGATGLVGAARDGAEPAARSGLRLVAADRVVLALIVALGVFVVALEGANVVESFLVVDVLHASPAGYGLVGLAMGVGIALGSLAAARVGTTRRRLQVVSGSAALMGLTIGLAGLAPRFWVVPGLFLLAGVGNGLINTLNYTILIGRAPESARGRVLATVMGLSRGCSVLALVLGGLGGQLLGPRATFVVGGALAVAVAPLVLRAVRHAPEAPRRPSAASVGQENVATSGAQPTIG</sequence>
<feature type="transmembrane region" description="Helical" evidence="7">
    <location>
        <begin position="370"/>
        <end position="392"/>
    </location>
</feature>
<dbReference type="CDD" id="cd06173">
    <property type="entry name" value="MFS_MefA_like"/>
    <property type="match status" value="1"/>
</dbReference>
<dbReference type="PANTHER" id="PTHR23513:SF11">
    <property type="entry name" value="STAPHYLOFERRIN A TRANSPORTER"/>
    <property type="match status" value="1"/>
</dbReference>
<dbReference type="EMBL" id="CAJB01000003">
    <property type="protein sequence ID" value="CCH76020.1"/>
    <property type="molecule type" value="Genomic_DNA"/>
</dbReference>
<feature type="transmembrane region" description="Helical" evidence="7">
    <location>
        <begin position="42"/>
        <end position="61"/>
    </location>
</feature>
<dbReference type="Pfam" id="PF07690">
    <property type="entry name" value="MFS_1"/>
    <property type="match status" value="1"/>
</dbReference>
<dbReference type="OrthoDB" id="3810421at2"/>
<dbReference type="GO" id="GO:0022857">
    <property type="term" value="F:transmembrane transporter activity"/>
    <property type="evidence" value="ECO:0007669"/>
    <property type="project" value="InterPro"/>
</dbReference>
<dbReference type="RefSeq" id="WP_048552641.1">
    <property type="nucleotide sequence ID" value="NZ_HF570958.1"/>
</dbReference>
<dbReference type="InterPro" id="IPR011701">
    <property type="entry name" value="MFS"/>
</dbReference>
<evidence type="ECO:0000259" key="8">
    <source>
        <dbReference type="PROSITE" id="PS50850"/>
    </source>
</evidence>
<feature type="transmembrane region" description="Helical" evidence="7">
    <location>
        <begin position="404"/>
        <end position="422"/>
    </location>
</feature>
<dbReference type="InterPro" id="IPR036259">
    <property type="entry name" value="MFS_trans_sf"/>
</dbReference>
<feature type="transmembrane region" description="Helical" evidence="7">
    <location>
        <begin position="314"/>
        <end position="334"/>
    </location>
</feature>
<dbReference type="Proteomes" id="UP000035721">
    <property type="component" value="Unassembled WGS sequence"/>
</dbReference>
<feature type="compositionally biased region" description="Polar residues" evidence="6">
    <location>
        <begin position="470"/>
        <end position="484"/>
    </location>
</feature>
<feature type="transmembrane region" description="Helical" evidence="7">
    <location>
        <begin position="275"/>
        <end position="294"/>
    </location>
</feature>
<organism evidence="9 10">
    <name type="scientific">Nostocoides japonicum T1-X7</name>
    <dbReference type="NCBI Taxonomy" id="1194083"/>
    <lineage>
        <taxon>Bacteria</taxon>
        <taxon>Bacillati</taxon>
        <taxon>Actinomycetota</taxon>
        <taxon>Actinomycetes</taxon>
        <taxon>Micrococcales</taxon>
        <taxon>Intrasporangiaceae</taxon>
        <taxon>Nostocoides</taxon>
    </lineage>
</organism>
<comment type="caution">
    <text evidence="9">The sequence shown here is derived from an EMBL/GenBank/DDBJ whole genome shotgun (WGS) entry which is preliminary data.</text>
</comment>
<evidence type="ECO:0000313" key="9">
    <source>
        <dbReference type="EMBL" id="CCH76020.1"/>
    </source>
</evidence>
<keyword evidence="5 7" id="KW-0472">Membrane</keyword>
<dbReference type="AlphaFoldDB" id="A0A077LVM7"/>
<proteinExistence type="predicted"/>
<feature type="transmembrane region" description="Helical" evidence="7">
    <location>
        <begin position="164"/>
        <end position="181"/>
    </location>
</feature>
<reference evidence="9 10" key="1">
    <citation type="journal article" date="2013" name="ISME J.">
        <title>A metabolic model for members of the genus Tetrasphaera involved in enhanced biological phosphorus removal.</title>
        <authorList>
            <person name="Kristiansen R."/>
            <person name="Nguyen H.T.T."/>
            <person name="Saunders A.M."/>
            <person name="Nielsen J.L."/>
            <person name="Wimmer R."/>
            <person name="Le V.Q."/>
            <person name="McIlroy S.J."/>
            <person name="Petrovski S."/>
            <person name="Seviour R.J."/>
            <person name="Calteau A."/>
            <person name="Nielsen K.L."/>
            <person name="Nielsen P.H."/>
        </authorList>
    </citation>
    <scope>NUCLEOTIDE SEQUENCE [LARGE SCALE GENOMIC DNA]</scope>
    <source>
        <strain evidence="9 10">T1-X7</strain>
    </source>
</reference>
<comment type="subcellular location">
    <subcellularLocation>
        <location evidence="1">Cell membrane</location>
        <topology evidence="1">Multi-pass membrane protein</topology>
    </subcellularLocation>
</comment>
<feature type="transmembrane region" description="Helical" evidence="7">
    <location>
        <begin position="73"/>
        <end position="91"/>
    </location>
</feature>
<evidence type="ECO:0000256" key="5">
    <source>
        <dbReference type="ARBA" id="ARBA00023136"/>
    </source>
</evidence>
<evidence type="ECO:0000256" key="7">
    <source>
        <dbReference type="SAM" id="Phobius"/>
    </source>
</evidence>
<feature type="transmembrane region" description="Helical" evidence="7">
    <location>
        <begin position="12"/>
        <end position="36"/>
    </location>
</feature>
<dbReference type="SUPFAM" id="SSF103473">
    <property type="entry name" value="MFS general substrate transporter"/>
    <property type="match status" value="1"/>
</dbReference>
<protein>
    <submittedName>
        <fullName evidence="9">Putative Major facilitator superfamily MFS_1</fullName>
    </submittedName>
</protein>
<evidence type="ECO:0000256" key="3">
    <source>
        <dbReference type="ARBA" id="ARBA00022692"/>
    </source>
</evidence>
<dbReference type="GO" id="GO:0005886">
    <property type="term" value="C:plasma membrane"/>
    <property type="evidence" value="ECO:0007669"/>
    <property type="project" value="UniProtKB-SubCell"/>
</dbReference>
<feature type="domain" description="Major facilitator superfamily (MFS) profile" evidence="8">
    <location>
        <begin position="274"/>
        <end position="484"/>
    </location>
</feature>
<evidence type="ECO:0000256" key="1">
    <source>
        <dbReference type="ARBA" id="ARBA00004651"/>
    </source>
</evidence>
<feature type="transmembrane region" description="Helical" evidence="7">
    <location>
        <begin position="346"/>
        <end position="364"/>
    </location>
</feature>
<keyword evidence="3 7" id="KW-0812">Transmembrane</keyword>
<evidence type="ECO:0000313" key="10">
    <source>
        <dbReference type="Proteomes" id="UP000035721"/>
    </source>
</evidence>
<dbReference type="PROSITE" id="PS50850">
    <property type="entry name" value="MFS"/>
    <property type="match status" value="1"/>
</dbReference>
<dbReference type="STRING" id="1194083.BN12_1000011"/>
<keyword evidence="2" id="KW-1003">Cell membrane</keyword>
<dbReference type="InterPro" id="IPR020846">
    <property type="entry name" value="MFS_dom"/>
</dbReference>
<accession>A0A077LVM7</accession>
<feature type="region of interest" description="Disordered" evidence="6">
    <location>
        <begin position="461"/>
        <end position="484"/>
    </location>
</feature>
<evidence type="ECO:0000256" key="6">
    <source>
        <dbReference type="SAM" id="MobiDB-lite"/>
    </source>
</evidence>
<dbReference type="Gene3D" id="1.20.1250.20">
    <property type="entry name" value="MFS general substrate transporter like domains"/>
    <property type="match status" value="2"/>
</dbReference>
<keyword evidence="10" id="KW-1185">Reference proteome</keyword>
<keyword evidence="4 7" id="KW-1133">Transmembrane helix</keyword>